<feature type="chain" id="PRO_5035399902" evidence="1">
    <location>
        <begin position="21"/>
        <end position="129"/>
    </location>
</feature>
<dbReference type="EMBL" id="CAJFDI010000001">
    <property type="protein sequence ID" value="CAD5208586.1"/>
    <property type="molecule type" value="Genomic_DNA"/>
</dbReference>
<evidence type="ECO:0000313" key="7">
    <source>
        <dbReference type="WBParaSite" id="BXY_1279500.1"/>
    </source>
</evidence>
<keyword evidence="6" id="KW-1185">Reference proteome</keyword>
<evidence type="ECO:0000313" key="4">
    <source>
        <dbReference type="EMBL" id="CAG9082070.1"/>
    </source>
</evidence>
<reference evidence="4" key="2">
    <citation type="submission" date="2020-08" db="EMBL/GenBank/DDBJ databases">
        <authorList>
            <person name="Kikuchi T."/>
        </authorList>
    </citation>
    <scope>NUCLEOTIDE SEQUENCE</scope>
    <source>
        <strain evidence="2">Ka4C1</strain>
    </source>
</reference>
<dbReference type="Proteomes" id="UP000095284">
    <property type="component" value="Unplaced"/>
</dbReference>
<dbReference type="WBParaSite" id="BXY_1279500.1">
    <property type="protein sequence ID" value="BXY_1279500.1"/>
    <property type="gene ID" value="BXY_1279500"/>
</dbReference>
<name>A0A1I7SIC5_BURXY</name>
<dbReference type="AlphaFoldDB" id="A0A1I7SIC5"/>
<evidence type="ECO:0000313" key="3">
    <source>
        <dbReference type="EMBL" id="CAD5208586.1"/>
    </source>
</evidence>
<dbReference type="EMBL" id="CAJFCV020000001">
    <property type="protein sequence ID" value="CAG9082090.1"/>
    <property type="molecule type" value="Genomic_DNA"/>
</dbReference>
<keyword evidence="1" id="KW-0732">Signal</keyword>
<accession>A0A1I7SIC5</accession>
<protein>
    <submittedName>
        <fullName evidence="2">(pine wood nematode) hypothetical protein</fullName>
    </submittedName>
</protein>
<dbReference type="Proteomes" id="UP000659654">
    <property type="component" value="Unassembled WGS sequence"/>
</dbReference>
<gene>
    <name evidence="2" type="ORF">BXYJ_LOCUS817</name>
    <name evidence="3" type="ORF">BXYJ_LOCUS822</name>
</gene>
<evidence type="ECO:0000256" key="1">
    <source>
        <dbReference type="SAM" id="SignalP"/>
    </source>
</evidence>
<proteinExistence type="predicted"/>
<sequence length="129" mass="14662">MAVHLRAVLLFSLMASPVLGIFHFSGRIRCKDNMLSIIKVDTFAKFALSVNYCGTFKLESSPKLADAGEFEFSCYDGALPTKFYTPIVYIYHACHGQCRVVKLVNQFHISLDLENEGERRDDKTCVRKF</sequence>
<dbReference type="EMBL" id="CAJFCV020000001">
    <property type="protein sequence ID" value="CAG9082070.1"/>
    <property type="molecule type" value="Genomic_DNA"/>
</dbReference>
<evidence type="ECO:0000313" key="2">
    <source>
        <dbReference type="EMBL" id="CAD5208581.1"/>
    </source>
</evidence>
<dbReference type="Proteomes" id="UP000582659">
    <property type="component" value="Unassembled WGS sequence"/>
</dbReference>
<dbReference type="EMBL" id="CAJFDI010000001">
    <property type="protein sequence ID" value="CAD5208581.1"/>
    <property type="molecule type" value="Genomic_DNA"/>
</dbReference>
<reference evidence="7" key="1">
    <citation type="submission" date="2016-11" db="UniProtKB">
        <authorList>
            <consortium name="WormBaseParasite"/>
        </authorList>
    </citation>
    <scope>IDENTIFICATION</scope>
</reference>
<feature type="signal peptide" evidence="1">
    <location>
        <begin position="1"/>
        <end position="20"/>
    </location>
</feature>
<organism evidence="5 7">
    <name type="scientific">Bursaphelenchus xylophilus</name>
    <name type="common">Pinewood nematode worm</name>
    <name type="synonym">Aphelenchoides xylophilus</name>
    <dbReference type="NCBI Taxonomy" id="6326"/>
    <lineage>
        <taxon>Eukaryota</taxon>
        <taxon>Metazoa</taxon>
        <taxon>Ecdysozoa</taxon>
        <taxon>Nematoda</taxon>
        <taxon>Chromadorea</taxon>
        <taxon>Rhabditida</taxon>
        <taxon>Tylenchina</taxon>
        <taxon>Tylenchomorpha</taxon>
        <taxon>Aphelenchoidea</taxon>
        <taxon>Aphelenchoididae</taxon>
        <taxon>Bursaphelenchus</taxon>
    </lineage>
</organism>
<evidence type="ECO:0000313" key="6">
    <source>
        <dbReference type="Proteomes" id="UP000659654"/>
    </source>
</evidence>
<evidence type="ECO:0000313" key="5">
    <source>
        <dbReference type="Proteomes" id="UP000095284"/>
    </source>
</evidence>